<sequence>MARDDTERRRAEQRQAGQAAVDEPAVDLVVAGAGGGLAGALRAAEAGLSVLVVDPDEQFTRGNNTSMSTAMIPGAGSRWQREAGVEDSPERFLADISAKTHGTADPVLAAALAQLSAPLVEWLADGAGLPLQLVRDFSYPGHSADRLHTVEGRHGSVLLRHLHERVRRAPTIDMLVPARLVDVVTSGVASGAPSGVASGVTTAGTGTNGQGPVCAAVVEYPGGRRETITTRAVLLATNGYGADRARVARHLPGIAAADYHGGQFSRGDALEIGARLGARSAFLDAYQGHAALARRSRTLVGWATIMHGAIMVDAGGARFGDETTGYSEYAAALAARPGARGWIVLDSRIHDLCRSFTDFRETVEAGALVWADDVERLAARTGTPAGALAESLAAQAAGAKAWAGAGAEAWAGAGAEAWAGAGAEAWAGAEAGVGSSGDDPFGRTFFEAPLRPPYAAVEVVPALFHTQGGLQVDGDARVRGGDGAPIPGLYASGGAAHGISGHGAAGYLAGNGLLPALGLAWQAANDVARAVTRHTVTRHTGTLVTGTPEEGTAP</sequence>
<evidence type="ECO:0000256" key="4">
    <source>
        <dbReference type="ARBA" id="ARBA00023002"/>
    </source>
</evidence>
<feature type="compositionally biased region" description="Basic and acidic residues" evidence="5">
    <location>
        <begin position="1"/>
        <end position="13"/>
    </location>
</feature>
<dbReference type="SUPFAM" id="SSF51905">
    <property type="entry name" value="FAD/NAD(P)-binding domain"/>
    <property type="match status" value="1"/>
</dbReference>
<dbReference type="GO" id="GO:0033765">
    <property type="term" value="F:steroid dehydrogenase activity, acting on the CH-CH group of donors"/>
    <property type="evidence" value="ECO:0007669"/>
    <property type="project" value="UniProtKB-ARBA"/>
</dbReference>
<dbReference type="SUPFAM" id="SSF56425">
    <property type="entry name" value="Succinate dehydrogenase/fumarate reductase flavoprotein, catalytic domain"/>
    <property type="match status" value="1"/>
</dbReference>
<keyword evidence="3" id="KW-0274">FAD</keyword>
<dbReference type="PANTHER" id="PTHR43400">
    <property type="entry name" value="FUMARATE REDUCTASE"/>
    <property type="match status" value="1"/>
</dbReference>
<dbReference type="GO" id="GO:0008202">
    <property type="term" value="P:steroid metabolic process"/>
    <property type="evidence" value="ECO:0007669"/>
    <property type="project" value="UniProtKB-ARBA"/>
</dbReference>
<feature type="domain" description="FAD-dependent oxidoreductase 2 FAD-binding" evidence="6">
    <location>
        <begin position="27"/>
        <end position="512"/>
    </location>
</feature>
<dbReference type="Pfam" id="PF00890">
    <property type="entry name" value="FAD_binding_2"/>
    <property type="match status" value="1"/>
</dbReference>
<accession>A0A940S0D0</accession>
<feature type="region of interest" description="Disordered" evidence="5">
    <location>
        <begin position="1"/>
        <end position="21"/>
    </location>
</feature>
<keyword evidence="8" id="KW-1185">Reference proteome</keyword>
<evidence type="ECO:0000256" key="1">
    <source>
        <dbReference type="ARBA" id="ARBA00001974"/>
    </source>
</evidence>
<dbReference type="AlphaFoldDB" id="A0A940S0D0"/>
<evidence type="ECO:0000313" key="8">
    <source>
        <dbReference type="Proteomes" id="UP000670475"/>
    </source>
</evidence>
<dbReference type="Gene3D" id="3.50.50.60">
    <property type="entry name" value="FAD/NAD(P)-binding domain"/>
    <property type="match status" value="1"/>
</dbReference>
<dbReference type="InterPro" id="IPR027477">
    <property type="entry name" value="Succ_DH/fumarate_Rdtase_cat_sf"/>
</dbReference>
<reference evidence="7" key="1">
    <citation type="submission" date="2021-03" db="EMBL/GenBank/DDBJ databases">
        <title>Whole genome sequence of Streptomyces bomunensis MMS17-BM035.</title>
        <authorList>
            <person name="Lee J.H."/>
        </authorList>
    </citation>
    <scope>NUCLEOTIDE SEQUENCE</scope>
    <source>
        <strain evidence="7">MMS17-BM035</strain>
    </source>
</reference>
<evidence type="ECO:0000256" key="5">
    <source>
        <dbReference type="SAM" id="MobiDB-lite"/>
    </source>
</evidence>
<evidence type="ECO:0000256" key="2">
    <source>
        <dbReference type="ARBA" id="ARBA00022630"/>
    </source>
</evidence>
<comment type="cofactor">
    <cofactor evidence="1">
        <name>FAD</name>
        <dbReference type="ChEBI" id="CHEBI:57692"/>
    </cofactor>
</comment>
<evidence type="ECO:0000313" key="7">
    <source>
        <dbReference type="EMBL" id="MBP0460734.1"/>
    </source>
</evidence>
<dbReference type="Proteomes" id="UP000670475">
    <property type="component" value="Unassembled WGS sequence"/>
</dbReference>
<evidence type="ECO:0000259" key="6">
    <source>
        <dbReference type="Pfam" id="PF00890"/>
    </source>
</evidence>
<dbReference type="Gene3D" id="3.90.700.10">
    <property type="entry name" value="Succinate dehydrogenase/fumarate reductase flavoprotein, catalytic domain"/>
    <property type="match status" value="1"/>
</dbReference>
<organism evidence="7 8">
    <name type="scientific">Streptomyces montanisoli</name>
    <dbReference type="NCBI Taxonomy" id="2798581"/>
    <lineage>
        <taxon>Bacteria</taxon>
        <taxon>Bacillati</taxon>
        <taxon>Actinomycetota</taxon>
        <taxon>Actinomycetes</taxon>
        <taxon>Kitasatosporales</taxon>
        <taxon>Streptomycetaceae</taxon>
        <taxon>Streptomyces</taxon>
    </lineage>
</organism>
<comment type="caution">
    <text evidence="7">The sequence shown here is derived from an EMBL/GenBank/DDBJ whole genome shotgun (WGS) entry which is preliminary data.</text>
</comment>
<protein>
    <submittedName>
        <fullName evidence="7">FAD-binding protein</fullName>
    </submittedName>
</protein>
<dbReference type="InterPro" id="IPR050315">
    <property type="entry name" value="FAD-oxidoreductase_2"/>
</dbReference>
<dbReference type="RefSeq" id="WP_209343409.1">
    <property type="nucleotide sequence ID" value="NZ_JAGIQL010000132.1"/>
</dbReference>
<keyword evidence="4" id="KW-0560">Oxidoreductase</keyword>
<evidence type="ECO:0000256" key="3">
    <source>
        <dbReference type="ARBA" id="ARBA00022827"/>
    </source>
</evidence>
<dbReference type="EMBL" id="JAGIQL010000132">
    <property type="protein sequence ID" value="MBP0460734.1"/>
    <property type="molecule type" value="Genomic_DNA"/>
</dbReference>
<proteinExistence type="predicted"/>
<dbReference type="InterPro" id="IPR003953">
    <property type="entry name" value="FAD-dep_OxRdtase_2_FAD-bd"/>
</dbReference>
<name>A0A940S0D0_9ACTN</name>
<gene>
    <name evidence="7" type="ORF">JFN87_25130</name>
</gene>
<dbReference type="InterPro" id="IPR036188">
    <property type="entry name" value="FAD/NAD-bd_sf"/>
</dbReference>
<dbReference type="PANTHER" id="PTHR43400:SF10">
    <property type="entry name" value="3-OXOSTEROID 1-DEHYDROGENASE"/>
    <property type="match status" value="1"/>
</dbReference>
<keyword evidence="2" id="KW-0285">Flavoprotein</keyword>